<organism evidence="1 2">
    <name type="scientific">Anaplasma marginale (strain Florida)</name>
    <dbReference type="NCBI Taxonomy" id="320483"/>
    <lineage>
        <taxon>Bacteria</taxon>
        <taxon>Pseudomonadati</taxon>
        <taxon>Pseudomonadota</taxon>
        <taxon>Alphaproteobacteria</taxon>
        <taxon>Rickettsiales</taxon>
        <taxon>Anaplasmataceae</taxon>
        <taxon>Anaplasma</taxon>
    </lineage>
</organism>
<keyword evidence="2" id="KW-1185">Reference proteome</keyword>
<dbReference type="AlphaFoldDB" id="B9KIJ0"/>
<dbReference type="HOGENOM" id="CLU_1259283_0_0_5"/>
<dbReference type="InterPro" id="IPR011250">
    <property type="entry name" value="OMP/PagP_B-barrel"/>
</dbReference>
<dbReference type="EMBL" id="CP001079">
    <property type="protein sequence ID" value="ACM49302.1"/>
    <property type="molecule type" value="Genomic_DNA"/>
</dbReference>
<name>B9KIJ0_ANAMF</name>
<dbReference type="SUPFAM" id="SSF56925">
    <property type="entry name" value="OMPA-like"/>
    <property type="match status" value="1"/>
</dbReference>
<dbReference type="KEGG" id="amf:AMF_442"/>
<gene>
    <name evidence="1" type="ordered locus">AMF_442</name>
</gene>
<reference evidence="1 2" key="1">
    <citation type="journal article" date="2009" name="BMC Genomics">
        <title>Conservation in the face of diversity: multistrain analysis of an intracellular bacterium.</title>
        <authorList>
            <person name="Dark M.J."/>
            <person name="Herndon D.R."/>
            <person name="Kappmeyer L.S."/>
            <person name="Gonzales M.P."/>
            <person name="Nordeen E."/>
            <person name="Palmer G.H."/>
            <person name="Knowles D.P. Jr."/>
            <person name="Brayton K.A."/>
        </authorList>
    </citation>
    <scope>NUCLEOTIDE SEQUENCE [LARGE SCALE GENOMIC DNA]</scope>
    <source>
        <strain evidence="1 2">Florida</strain>
    </source>
</reference>
<evidence type="ECO:0000313" key="2">
    <source>
        <dbReference type="Proteomes" id="UP000007307"/>
    </source>
</evidence>
<dbReference type="RefSeq" id="WP_011114351.1">
    <property type="nucleotide sequence ID" value="NZ_AFMS01000095.1"/>
</dbReference>
<sequence length="244" mass="27174">MAALSVLGLVLGISSMEAGSITAQLNKLLLKAPQCRIGYVHNVVYDNPLHLQYSTRIGSSWDFYASSIWPAATSRLYHEFEFRTSMATPVLEEGRGSALHVIRQVLGDETMTAREAGGVLSVRRLSISYGLYGHYPLGGEVSLYAGSSVGMAKVLRYQGLRQHSEDLYGMVTQSKIGLSYPIVPGLEAYVGYNYRQHHWKYKTDAIYDEDGNSTFYDFQDFAFNSHGIELGMKFSVVHHNKPTT</sequence>
<proteinExistence type="predicted"/>
<accession>B9KIJ0</accession>
<dbReference type="STRING" id="320483.AMF_442"/>
<evidence type="ECO:0000313" key="1">
    <source>
        <dbReference type="EMBL" id="ACM49302.1"/>
    </source>
</evidence>
<dbReference type="Gene3D" id="2.40.160.20">
    <property type="match status" value="1"/>
</dbReference>
<protein>
    <submittedName>
        <fullName evidence="1">Uncharacterized protein</fullName>
    </submittedName>
</protein>
<dbReference type="Proteomes" id="UP000007307">
    <property type="component" value="Chromosome"/>
</dbReference>